<dbReference type="InterPro" id="IPR009959">
    <property type="entry name" value="Cyclase_SnoaL-like"/>
</dbReference>
<dbReference type="Pfam" id="PF07366">
    <property type="entry name" value="SnoaL"/>
    <property type="match status" value="1"/>
</dbReference>
<protein>
    <submittedName>
        <fullName evidence="1">Ester cyclase</fullName>
    </submittedName>
</protein>
<accession>A0ABU4GB58</accession>
<dbReference type="InterPro" id="IPR032710">
    <property type="entry name" value="NTF2-like_dom_sf"/>
</dbReference>
<dbReference type="RefSeq" id="WP_317944057.1">
    <property type="nucleotide sequence ID" value="NZ_JAUBDI010000009.1"/>
</dbReference>
<name>A0ABU4GB58_9BACL</name>
<keyword evidence="2" id="KW-1185">Reference proteome</keyword>
<dbReference type="Gene3D" id="3.10.450.50">
    <property type="match status" value="1"/>
</dbReference>
<sequence>MSQKELAVTFLQQIVSGKIKEAFGDAIHTEFIHHNAYYEAGAQSLMKAMMDNAELSPNKQWTVVQAIEEEDRVMIHSHIQQNTDDLGAAVVHIFRFQEGKIIEMWDVGQSVVSNSPNEQGMF</sequence>
<comment type="caution">
    <text evidence="1">The sequence shown here is derived from an EMBL/GenBank/DDBJ whole genome shotgun (WGS) entry which is preliminary data.</text>
</comment>
<dbReference type="EMBL" id="JAUBDI010000009">
    <property type="protein sequence ID" value="MDW0113597.1"/>
    <property type="molecule type" value="Genomic_DNA"/>
</dbReference>
<evidence type="ECO:0000313" key="2">
    <source>
        <dbReference type="Proteomes" id="UP001282284"/>
    </source>
</evidence>
<evidence type="ECO:0000313" key="1">
    <source>
        <dbReference type="EMBL" id="MDW0113597.1"/>
    </source>
</evidence>
<dbReference type="SUPFAM" id="SSF54427">
    <property type="entry name" value="NTF2-like"/>
    <property type="match status" value="1"/>
</dbReference>
<proteinExistence type="predicted"/>
<dbReference type="Proteomes" id="UP001282284">
    <property type="component" value="Unassembled WGS sequence"/>
</dbReference>
<reference evidence="1 2" key="1">
    <citation type="submission" date="2023-06" db="EMBL/GenBank/DDBJ databases">
        <title>Sporosarcina sp. nov., isolated from Korean traditional fermented seafood 'Jeotgal'.</title>
        <authorList>
            <person name="Yang A.I."/>
            <person name="Shin N.-R."/>
        </authorList>
    </citation>
    <scope>NUCLEOTIDE SEQUENCE [LARGE SCALE GENOMIC DNA]</scope>
    <source>
        <strain evidence="1 2">KCTC13119</strain>
    </source>
</reference>
<gene>
    <name evidence="1" type="ORF">QT711_10395</name>
</gene>
<organism evidence="1 2">
    <name type="scientific">Sporosarcina saromensis</name>
    <dbReference type="NCBI Taxonomy" id="359365"/>
    <lineage>
        <taxon>Bacteria</taxon>
        <taxon>Bacillati</taxon>
        <taxon>Bacillota</taxon>
        <taxon>Bacilli</taxon>
        <taxon>Bacillales</taxon>
        <taxon>Caryophanaceae</taxon>
        <taxon>Sporosarcina</taxon>
    </lineage>
</organism>